<dbReference type="OrthoDB" id="9789043at2"/>
<feature type="binding site" evidence="6 7">
    <location>
        <position position="79"/>
    </location>
    <ligand>
        <name>S-adenosyl-L-methionine</name>
        <dbReference type="ChEBI" id="CHEBI:59789"/>
    </ligand>
</feature>
<evidence type="ECO:0000256" key="5">
    <source>
        <dbReference type="ARBA" id="ARBA00022694"/>
    </source>
</evidence>
<evidence type="ECO:0000313" key="10">
    <source>
        <dbReference type="Proteomes" id="UP000019229"/>
    </source>
</evidence>
<proteinExistence type="inferred from homology"/>
<comment type="function">
    <text evidence="6">Could methylate the ribose at the nucleotide 34 wobble position in tRNA.</text>
</comment>
<evidence type="ECO:0000259" key="8">
    <source>
        <dbReference type="Pfam" id="PF00588"/>
    </source>
</evidence>
<keyword evidence="10" id="KW-1185">Reference proteome</keyword>
<dbReference type="AlphaFoldDB" id="W5UUJ8"/>
<dbReference type="HOGENOM" id="CLU_110125_0_0_14"/>
<dbReference type="HAMAP" id="MF_01885">
    <property type="entry name" value="tRNA_methyltr_TrmL"/>
    <property type="match status" value="1"/>
</dbReference>
<accession>W5UUJ8</accession>
<evidence type="ECO:0000256" key="6">
    <source>
        <dbReference type="HAMAP-Rule" id="MF_01885"/>
    </source>
</evidence>
<protein>
    <recommendedName>
        <fullName evidence="6">Putative tRNA (cytidine(34)-2'-O)-methyltransferase</fullName>
        <ecNumber evidence="6">2.1.1.207</ecNumber>
    </recommendedName>
    <alternativeName>
        <fullName evidence="6">tRNA (cytidine/uridine-2'-O-)-methyltransferase</fullName>
    </alternativeName>
</protein>
<dbReference type="PANTHER" id="PTHR42971">
    <property type="entry name" value="TRNA (CYTIDINE(34)-2'-O)-METHYLTRANSFERASE"/>
    <property type="match status" value="1"/>
</dbReference>
<evidence type="ECO:0000256" key="1">
    <source>
        <dbReference type="ARBA" id="ARBA00022490"/>
    </source>
</evidence>
<comment type="catalytic activity">
    <reaction evidence="6">
        <text>5-carboxymethylaminomethyluridine(34) in tRNA(Leu) + S-adenosyl-L-methionine = 5-carboxymethylaminomethyl-2'-O-methyluridine(34) in tRNA(Leu) + S-adenosyl-L-homocysteine + H(+)</text>
        <dbReference type="Rhea" id="RHEA:43088"/>
        <dbReference type="Rhea" id="RHEA-COMP:10333"/>
        <dbReference type="Rhea" id="RHEA-COMP:10334"/>
        <dbReference type="ChEBI" id="CHEBI:15378"/>
        <dbReference type="ChEBI" id="CHEBI:57856"/>
        <dbReference type="ChEBI" id="CHEBI:59789"/>
        <dbReference type="ChEBI" id="CHEBI:74508"/>
        <dbReference type="ChEBI" id="CHEBI:74511"/>
        <dbReference type="EC" id="2.1.1.207"/>
    </reaction>
</comment>
<dbReference type="STRING" id="743966.MYB_02305"/>
<keyword evidence="1 6" id="KW-0963">Cytoplasm</keyword>
<evidence type="ECO:0000256" key="7">
    <source>
        <dbReference type="PIRSR" id="PIRSR029256-1"/>
    </source>
</evidence>
<evidence type="ECO:0000256" key="3">
    <source>
        <dbReference type="ARBA" id="ARBA00022679"/>
    </source>
</evidence>
<reference evidence="9 10" key="1">
    <citation type="journal article" date="2014" name="Genome Announc.">
        <title>Complete Genome Sequence of Mycoplasma bovoculi Strain M165/69T (ATCC 29104).</title>
        <authorList>
            <person name="Calcutt M.J."/>
            <person name="Foecking M.F."/>
        </authorList>
    </citation>
    <scope>NUCLEOTIDE SEQUENCE [LARGE SCALE GENOMIC DNA]</scope>
    <source>
        <strain evidence="9">M165/69</strain>
    </source>
</reference>
<dbReference type="Proteomes" id="UP000019229">
    <property type="component" value="Chromosome"/>
</dbReference>
<dbReference type="GO" id="GO:0003723">
    <property type="term" value="F:RNA binding"/>
    <property type="evidence" value="ECO:0007669"/>
    <property type="project" value="InterPro"/>
</dbReference>
<dbReference type="GO" id="GO:0141098">
    <property type="term" value="F:tRNA (cytidine(34)-2'-O)-methyltransferase activity"/>
    <property type="evidence" value="ECO:0007669"/>
    <property type="project" value="RHEA"/>
</dbReference>
<feature type="binding site" evidence="6 7">
    <location>
        <position position="136"/>
    </location>
    <ligand>
        <name>S-adenosyl-L-methionine</name>
        <dbReference type="ChEBI" id="CHEBI:59789"/>
    </ligand>
</feature>
<keyword evidence="5 6" id="KW-0819">tRNA processing</keyword>
<dbReference type="SUPFAM" id="SSF75217">
    <property type="entry name" value="alpha/beta knot"/>
    <property type="match status" value="1"/>
</dbReference>
<keyword evidence="4 6" id="KW-0949">S-adenosyl-L-methionine</keyword>
<dbReference type="PANTHER" id="PTHR42971:SF1">
    <property type="entry name" value="TRNA (CYTIDINE(34)-2'-O)-METHYLTRANSFERASE"/>
    <property type="match status" value="1"/>
</dbReference>
<dbReference type="RefSeq" id="WP_022934702.1">
    <property type="nucleotide sequence ID" value="NZ_CP007154.1"/>
</dbReference>
<dbReference type="InterPro" id="IPR001537">
    <property type="entry name" value="SpoU_MeTrfase"/>
</dbReference>
<dbReference type="GO" id="GO:0141102">
    <property type="term" value="F:tRNA (5-carboxymethylaminomethyluridine(34)-2'-O)-methyltransferase activity"/>
    <property type="evidence" value="ECO:0007669"/>
    <property type="project" value="RHEA"/>
</dbReference>
<feature type="binding site" evidence="6 7">
    <location>
        <position position="128"/>
    </location>
    <ligand>
        <name>S-adenosyl-L-methionine</name>
        <dbReference type="ChEBI" id="CHEBI:59789"/>
    </ligand>
</feature>
<comment type="subcellular location">
    <subcellularLocation>
        <location evidence="6">Cytoplasm</location>
    </subcellularLocation>
</comment>
<organism evidence="9 10">
    <name type="scientific">Mesomycoplasma bovoculi M165/69</name>
    <dbReference type="NCBI Taxonomy" id="743966"/>
    <lineage>
        <taxon>Bacteria</taxon>
        <taxon>Bacillati</taxon>
        <taxon>Mycoplasmatota</taxon>
        <taxon>Mycoplasmoidales</taxon>
        <taxon>Metamycoplasmataceae</taxon>
        <taxon>Mesomycoplasma</taxon>
    </lineage>
</organism>
<dbReference type="KEGG" id="mbc:MYB_02305"/>
<dbReference type="PATRIC" id="fig|743966.3.peg.464"/>
<gene>
    <name evidence="9" type="ORF">MYB_02305</name>
</gene>
<dbReference type="InterPro" id="IPR029026">
    <property type="entry name" value="tRNA_m1G_MTases_N"/>
</dbReference>
<dbReference type="PIRSF" id="PIRSF029256">
    <property type="entry name" value="SpoU_TrmH_prd"/>
    <property type="match status" value="1"/>
</dbReference>
<dbReference type="eggNOG" id="COG0219">
    <property type="taxonomic scope" value="Bacteria"/>
</dbReference>
<feature type="binding site" evidence="6 7">
    <location>
        <position position="107"/>
    </location>
    <ligand>
        <name>S-adenosyl-L-methionine</name>
        <dbReference type="ChEBI" id="CHEBI:59789"/>
    </ligand>
</feature>
<name>W5UUJ8_9BACT</name>
<evidence type="ECO:0000313" key="9">
    <source>
        <dbReference type="EMBL" id="AHH45465.1"/>
    </source>
</evidence>
<comment type="similarity">
    <text evidence="6">Belongs to the class IV-like SAM-binding methyltransferase superfamily. RNA methyltransferase TrmH family. TrmL subfamily.</text>
</comment>
<comment type="catalytic activity">
    <reaction evidence="6">
        <text>cytidine(34) in tRNA + S-adenosyl-L-methionine = 2'-O-methylcytidine(34) in tRNA + S-adenosyl-L-homocysteine + H(+)</text>
        <dbReference type="Rhea" id="RHEA:43084"/>
        <dbReference type="Rhea" id="RHEA-COMP:10331"/>
        <dbReference type="Rhea" id="RHEA-COMP:10332"/>
        <dbReference type="ChEBI" id="CHEBI:15378"/>
        <dbReference type="ChEBI" id="CHEBI:57856"/>
        <dbReference type="ChEBI" id="CHEBI:59789"/>
        <dbReference type="ChEBI" id="CHEBI:74495"/>
        <dbReference type="ChEBI" id="CHEBI:82748"/>
        <dbReference type="EC" id="2.1.1.207"/>
    </reaction>
</comment>
<evidence type="ECO:0000256" key="4">
    <source>
        <dbReference type="ARBA" id="ARBA00022691"/>
    </source>
</evidence>
<dbReference type="EMBL" id="CP007154">
    <property type="protein sequence ID" value="AHH45465.1"/>
    <property type="molecule type" value="Genomic_DNA"/>
</dbReference>
<dbReference type="Gene3D" id="3.40.1280.10">
    <property type="match status" value="1"/>
</dbReference>
<sequence>MIHIVLYQPEISPNTGNIIRSCFATRAKLHIIKPIAFDLEPRYLKRAAAGKLLSDIEFEVHSSYEHFVNKYGNKNIFYITRYGQKVHSDVDFVENYKINEDIFFLFGTESTGIPKWILRPNLSKCLRIPMYSECRSLNLANTVVIVLYEVLRQLNYAGLSTLEVQKGYDFIEKD</sequence>
<dbReference type="CDD" id="cd18094">
    <property type="entry name" value="SpoU-like_TrmL"/>
    <property type="match status" value="1"/>
</dbReference>
<dbReference type="EC" id="2.1.1.207" evidence="6"/>
<keyword evidence="2 6" id="KW-0489">Methyltransferase</keyword>
<dbReference type="GO" id="GO:0005737">
    <property type="term" value="C:cytoplasm"/>
    <property type="evidence" value="ECO:0007669"/>
    <property type="project" value="UniProtKB-SubCell"/>
</dbReference>
<feature type="domain" description="tRNA/rRNA methyltransferase SpoU type" evidence="8">
    <location>
        <begin position="2"/>
        <end position="148"/>
    </location>
</feature>
<evidence type="ECO:0000256" key="2">
    <source>
        <dbReference type="ARBA" id="ARBA00022603"/>
    </source>
</evidence>
<dbReference type="InterPro" id="IPR016914">
    <property type="entry name" value="TrmL"/>
</dbReference>
<keyword evidence="3 6" id="KW-0808">Transferase</keyword>
<dbReference type="InterPro" id="IPR029028">
    <property type="entry name" value="Alpha/beta_knot_MTases"/>
</dbReference>
<dbReference type="GO" id="GO:0002130">
    <property type="term" value="P:wobble position ribose methylation"/>
    <property type="evidence" value="ECO:0007669"/>
    <property type="project" value="TreeGrafter"/>
</dbReference>
<dbReference type="Pfam" id="PF00588">
    <property type="entry name" value="SpoU_methylase"/>
    <property type="match status" value="1"/>
</dbReference>